<name>A0A2S9WZ82_9NEIS</name>
<comment type="caution">
    <text evidence="2">The sequence shown here is derived from an EMBL/GenBank/DDBJ whole genome shotgun (WGS) entry which is preliminary data.</text>
</comment>
<organism evidence="2 3">
    <name type="scientific">Chromobacterium amazonense</name>
    <dbReference type="NCBI Taxonomy" id="1382803"/>
    <lineage>
        <taxon>Bacteria</taxon>
        <taxon>Pseudomonadati</taxon>
        <taxon>Pseudomonadota</taxon>
        <taxon>Betaproteobacteria</taxon>
        <taxon>Neisseriales</taxon>
        <taxon>Chromobacteriaceae</taxon>
        <taxon>Chromobacterium</taxon>
    </lineage>
</organism>
<evidence type="ECO:0000313" key="3">
    <source>
        <dbReference type="Proteomes" id="UP000239469"/>
    </source>
</evidence>
<accession>A0A2S9WZ82</accession>
<protein>
    <submittedName>
        <fullName evidence="2">Uncharacterized protein</fullName>
    </submittedName>
</protein>
<evidence type="ECO:0000313" key="2">
    <source>
        <dbReference type="EMBL" id="PRP68706.1"/>
    </source>
</evidence>
<feature type="region of interest" description="Disordered" evidence="1">
    <location>
        <begin position="41"/>
        <end position="74"/>
    </location>
</feature>
<reference evidence="2 3" key="1">
    <citation type="submission" date="2017-01" db="EMBL/GenBank/DDBJ databases">
        <title>New insights into the genetic diversity of Chromobacterium isolated from tropical freshwater lake.</title>
        <authorList>
            <person name="Santos A.B."/>
            <person name="Nascimento A.M."/>
            <person name="Da Silva P.C."/>
        </authorList>
    </citation>
    <scope>NUCLEOTIDE SEQUENCE [LARGE SCALE GENOMIC DNA]</scope>
    <source>
        <strain evidence="2 3">56AF</strain>
    </source>
</reference>
<evidence type="ECO:0000256" key="1">
    <source>
        <dbReference type="SAM" id="MobiDB-lite"/>
    </source>
</evidence>
<feature type="compositionally biased region" description="Low complexity" evidence="1">
    <location>
        <begin position="58"/>
        <end position="74"/>
    </location>
</feature>
<proteinExistence type="predicted"/>
<dbReference type="AlphaFoldDB" id="A0A2S9WZ82"/>
<dbReference type="Proteomes" id="UP000239469">
    <property type="component" value="Unassembled WGS sequence"/>
</dbReference>
<sequence>MQGIKAAADGMVTIFKAGEEKIRILAENLEEHIKLGWIAVADEPPAQDPGKAKKTRQAADAAADEPPAQDVDQQ</sequence>
<dbReference type="RefSeq" id="WP_106078114.1">
    <property type="nucleotide sequence ID" value="NZ_MTBD01000058.1"/>
</dbReference>
<dbReference type="EMBL" id="MTBD01000058">
    <property type="protein sequence ID" value="PRP68706.1"/>
    <property type="molecule type" value="Genomic_DNA"/>
</dbReference>
<gene>
    <name evidence="2" type="ORF">BUE93_20795</name>
</gene>